<name>A0A345Z501_9MOLU</name>
<dbReference type="Proteomes" id="UP000254792">
    <property type="component" value="Chromosome"/>
</dbReference>
<feature type="active site" description="Nucleophile" evidence="4">
    <location>
        <position position="370"/>
    </location>
</feature>
<dbReference type="Pfam" id="PF00232">
    <property type="entry name" value="Glyco_hydro_1"/>
    <property type="match status" value="1"/>
</dbReference>
<dbReference type="RefSeq" id="WP_115558572.1">
    <property type="nucleotide sequence ID" value="NZ_CP031376.1"/>
</dbReference>
<gene>
    <name evidence="7" type="primary">bglA</name>
    <name evidence="7" type="ORF">SALLE_v1c10100</name>
</gene>
<dbReference type="InterPro" id="IPR033132">
    <property type="entry name" value="GH_1_N_CS"/>
</dbReference>
<evidence type="ECO:0000256" key="6">
    <source>
        <dbReference type="RuleBase" id="RU004468"/>
    </source>
</evidence>
<dbReference type="PROSITE" id="PS00653">
    <property type="entry name" value="GLYCOSYL_HYDROL_F1_2"/>
    <property type="match status" value="1"/>
</dbReference>
<dbReference type="EMBL" id="CP031376">
    <property type="protein sequence ID" value="AXK51680.1"/>
    <property type="molecule type" value="Genomic_DNA"/>
</dbReference>
<accession>A0A345Z501</accession>
<evidence type="ECO:0000313" key="8">
    <source>
        <dbReference type="Proteomes" id="UP000254792"/>
    </source>
</evidence>
<keyword evidence="2 6" id="KW-0378">Hydrolase</keyword>
<reference evidence="7 8" key="1">
    <citation type="submission" date="2018-07" db="EMBL/GenBank/DDBJ databases">
        <title>Complete genome sequence of Spiroplasma alleghenense PLHS-1 (ATCC 51752).</title>
        <authorList>
            <person name="Chou L."/>
            <person name="Lee T.-Y."/>
            <person name="Tsai Y.-M."/>
            <person name="Kuo C.-H."/>
        </authorList>
    </citation>
    <scope>NUCLEOTIDE SEQUENCE [LARGE SCALE GENOMIC DNA]</scope>
    <source>
        <strain evidence="7 8">PLHS-1</strain>
    </source>
</reference>
<dbReference type="AlphaFoldDB" id="A0A345Z501"/>
<dbReference type="GO" id="GO:0016052">
    <property type="term" value="P:carbohydrate catabolic process"/>
    <property type="evidence" value="ECO:0007669"/>
    <property type="project" value="TreeGrafter"/>
</dbReference>
<dbReference type="GO" id="GO:0008422">
    <property type="term" value="F:beta-glucosidase activity"/>
    <property type="evidence" value="ECO:0007669"/>
    <property type="project" value="TreeGrafter"/>
</dbReference>
<dbReference type="InterPro" id="IPR017853">
    <property type="entry name" value="GH"/>
</dbReference>
<dbReference type="PANTHER" id="PTHR10353">
    <property type="entry name" value="GLYCOSYL HYDROLASE"/>
    <property type="match status" value="1"/>
</dbReference>
<evidence type="ECO:0000313" key="7">
    <source>
        <dbReference type="EMBL" id="AXK51680.1"/>
    </source>
</evidence>
<keyword evidence="3 6" id="KW-0326">Glycosidase</keyword>
<dbReference type="GO" id="GO:0005829">
    <property type="term" value="C:cytosol"/>
    <property type="evidence" value="ECO:0007669"/>
    <property type="project" value="TreeGrafter"/>
</dbReference>
<evidence type="ECO:0000256" key="2">
    <source>
        <dbReference type="ARBA" id="ARBA00022801"/>
    </source>
</evidence>
<dbReference type="PANTHER" id="PTHR10353:SF136">
    <property type="entry name" value="ARYL-PHOSPHO-BETA-D-GLUCOSIDASE BGLC"/>
    <property type="match status" value="1"/>
</dbReference>
<dbReference type="OrthoDB" id="391810at2"/>
<sequence length="470" mass="54398">MKKDNNKKLFPKDFLWSASTSAYQFEGAWNVDGKGPSVQDINENIPEGTTDFKVTSDHYNHLEEDVKLLAELGLKAYRFSIAWTRIIPDGDGEINQKGIDFYNRLINLLIKHKIEPIVTMYHFDIPAKLEDKDGWSNPKTIDAFVRFAKILFENYGDRVKYWLTINEQNMIILVGQIIGMKMPKSDNYLKSLYQMNHYMMLAQSKTMKLCHDLLPNAKIGPAPNISAIYPASSKPEDQIAAMNMSCLRNWLYLDAAVRGIYNPTVIAWLKKNNAMFDIKPGDMDILKSGKPDFIAFNYYNTSTAKMPESGIIKDQLTSQQKLKIEPDFYEQVDNPNLGKTQFGWEIDPTGFRTTFRETYDRYGLPLLVTENGLGAYDEITKDFKIHDDYRIEYYTKHIQAMKDAIDEGVEVIGYSPWSAIDLVSTHEGIKKRYGFVYVNRDEFDLKDLKRYKKDSFFWYQNLIRTNGESL</sequence>
<dbReference type="FunFam" id="3.20.20.80:FF:000004">
    <property type="entry name" value="Beta-glucosidase 6-phospho-beta-glucosidase"/>
    <property type="match status" value="1"/>
</dbReference>
<evidence type="ECO:0000256" key="1">
    <source>
        <dbReference type="ARBA" id="ARBA00010838"/>
    </source>
</evidence>
<comment type="similarity">
    <text evidence="1 5">Belongs to the glycosyl hydrolase 1 family.</text>
</comment>
<proteinExistence type="inferred from homology"/>
<dbReference type="PRINTS" id="PR00131">
    <property type="entry name" value="GLHYDRLASE1"/>
</dbReference>
<dbReference type="KEGG" id="salx:SALLE_v1c10100"/>
<dbReference type="PROSITE" id="PS00572">
    <property type="entry name" value="GLYCOSYL_HYDROL_F1_1"/>
    <property type="match status" value="1"/>
</dbReference>
<dbReference type="SUPFAM" id="SSF51445">
    <property type="entry name" value="(Trans)glycosidases"/>
    <property type="match status" value="1"/>
</dbReference>
<dbReference type="InterPro" id="IPR018120">
    <property type="entry name" value="Glyco_hydro_1_AS"/>
</dbReference>
<evidence type="ECO:0000256" key="4">
    <source>
        <dbReference type="PROSITE-ProRule" id="PRU10055"/>
    </source>
</evidence>
<dbReference type="Gene3D" id="3.20.20.80">
    <property type="entry name" value="Glycosidases"/>
    <property type="match status" value="1"/>
</dbReference>
<keyword evidence="8" id="KW-1185">Reference proteome</keyword>
<organism evidence="7 8">
    <name type="scientific">Spiroplasma alleghenense</name>
    <dbReference type="NCBI Taxonomy" id="216931"/>
    <lineage>
        <taxon>Bacteria</taxon>
        <taxon>Bacillati</taxon>
        <taxon>Mycoplasmatota</taxon>
        <taxon>Mollicutes</taxon>
        <taxon>Entomoplasmatales</taxon>
        <taxon>Spiroplasmataceae</taxon>
        <taxon>Spiroplasma</taxon>
    </lineage>
</organism>
<evidence type="ECO:0000256" key="3">
    <source>
        <dbReference type="ARBA" id="ARBA00023295"/>
    </source>
</evidence>
<evidence type="ECO:0000256" key="5">
    <source>
        <dbReference type="RuleBase" id="RU003690"/>
    </source>
</evidence>
<protein>
    <submittedName>
        <fullName evidence="7">6-phospho-beta-glucosidase</fullName>
    </submittedName>
</protein>
<dbReference type="InterPro" id="IPR001360">
    <property type="entry name" value="Glyco_hydro_1"/>
</dbReference>